<feature type="signal peptide" evidence="1">
    <location>
        <begin position="1"/>
        <end position="24"/>
    </location>
</feature>
<name>D7LG80_ARALL</name>
<protein>
    <submittedName>
        <fullName evidence="2">Uncharacterized protein</fullName>
    </submittedName>
</protein>
<dbReference type="OrthoDB" id="1123993at2759"/>
<reference evidence="3" key="1">
    <citation type="journal article" date="2011" name="Nat. Genet.">
        <title>The Arabidopsis lyrata genome sequence and the basis of rapid genome size change.</title>
        <authorList>
            <person name="Hu T.T."/>
            <person name="Pattyn P."/>
            <person name="Bakker E.G."/>
            <person name="Cao J."/>
            <person name="Cheng J.-F."/>
            <person name="Clark R.M."/>
            <person name="Fahlgren N."/>
            <person name="Fawcett J.A."/>
            <person name="Grimwood J."/>
            <person name="Gundlach H."/>
            <person name="Haberer G."/>
            <person name="Hollister J.D."/>
            <person name="Ossowski S."/>
            <person name="Ottilar R.P."/>
            <person name="Salamov A.A."/>
            <person name="Schneeberger K."/>
            <person name="Spannagl M."/>
            <person name="Wang X."/>
            <person name="Yang L."/>
            <person name="Nasrallah M.E."/>
            <person name="Bergelson J."/>
            <person name="Carrington J.C."/>
            <person name="Gaut B.S."/>
            <person name="Schmutz J."/>
            <person name="Mayer K.F.X."/>
            <person name="Van de Peer Y."/>
            <person name="Grigoriev I.V."/>
            <person name="Nordborg M."/>
            <person name="Weigel D."/>
            <person name="Guo Y.-L."/>
        </authorList>
    </citation>
    <scope>NUCLEOTIDE SEQUENCE [LARGE SCALE GENOMIC DNA]</scope>
    <source>
        <strain evidence="3">cv. MN47</strain>
    </source>
</reference>
<dbReference type="Proteomes" id="UP000008694">
    <property type="component" value="Unassembled WGS sequence"/>
</dbReference>
<organism evidence="3">
    <name type="scientific">Arabidopsis lyrata subsp. lyrata</name>
    <name type="common">Lyre-leaved rock-cress</name>
    <dbReference type="NCBI Taxonomy" id="81972"/>
    <lineage>
        <taxon>Eukaryota</taxon>
        <taxon>Viridiplantae</taxon>
        <taxon>Streptophyta</taxon>
        <taxon>Embryophyta</taxon>
        <taxon>Tracheophyta</taxon>
        <taxon>Spermatophyta</taxon>
        <taxon>Magnoliopsida</taxon>
        <taxon>eudicotyledons</taxon>
        <taxon>Gunneridae</taxon>
        <taxon>Pentapetalae</taxon>
        <taxon>rosids</taxon>
        <taxon>malvids</taxon>
        <taxon>Brassicales</taxon>
        <taxon>Brassicaceae</taxon>
        <taxon>Camelineae</taxon>
        <taxon>Arabidopsis</taxon>
    </lineage>
</organism>
<evidence type="ECO:0000256" key="1">
    <source>
        <dbReference type="SAM" id="SignalP"/>
    </source>
</evidence>
<sequence>MKNRFQLSLIILTFFIILELGVMGNVQQGKREQCHTNIPNKSGKCIYTECICLPPKTCQKLKKGPVASICLPPKTCRWYHFCS</sequence>
<keyword evidence="1" id="KW-0732">Signal</keyword>
<gene>
    <name evidence="2" type="ORF">ARALYDRAFT_320504</name>
</gene>
<feature type="chain" id="PRO_5003101829" evidence="1">
    <location>
        <begin position="25"/>
        <end position="83"/>
    </location>
</feature>
<dbReference type="KEGG" id="aly:9316950"/>
<dbReference type="EMBL" id="GL348716">
    <property type="protein sequence ID" value="EFH57142.1"/>
    <property type="molecule type" value="Genomic_DNA"/>
</dbReference>
<dbReference type="HOGENOM" id="CLU_182511_0_0_1"/>
<evidence type="ECO:0000313" key="3">
    <source>
        <dbReference type="Proteomes" id="UP000008694"/>
    </source>
</evidence>
<proteinExistence type="predicted"/>
<keyword evidence="3" id="KW-1185">Reference proteome</keyword>
<dbReference type="Gramene" id="fgenesh1_pm.C_scaffold_4000561">
    <property type="protein sequence ID" value="fgenesh1_pm.C_scaffold_4000561"/>
    <property type="gene ID" value="fgenesh1_pm.C_scaffold_4000561"/>
</dbReference>
<evidence type="ECO:0000313" key="2">
    <source>
        <dbReference type="EMBL" id="EFH57142.1"/>
    </source>
</evidence>
<accession>D7LG80</accession>
<dbReference type="AlphaFoldDB" id="D7LG80"/>